<accession>X1W321</accession>
<dbReference type="SFLD" id="SFLDG01101">
    <property type="entry name" value="Uncharacterised_Radical_SAM_Su"/>
    <property type="match status" value="1"/>
</dbReference>
<dbReference type="Gene3D" id="3.20.20.70">
    <property type="entry name" value="Aldolase class I"/>
    <property type="match status" value="1"/>
</dbReference>
<comment type="cofactor">
    <cofactor evidence="1">
        <name>[4Fe-4S] cluster</name>
        <dbReference type="ChEBI" id="CHEBI:49883"/>
    </cofactor>
</comment>
<organism evidence="8">
    <name type="scientific">marine sediment metagenome</name>
    <dbReference type="NCBI Taxonomy" id="412755"/>
    <lineage>
        <taxon>unclassified sequences</taxon>
        <taxon>metagenomes</taxon>
        <taxon>ecological metagenomes</taxon>
    </lineage>
</organism>
<keyword evidence="3" id="KW-0949">S-adenosyl-L-methionine</keyword>
<dbReference type="GO" id="GO:0003824">
    <property type="term" value="F:catalytic activity"/>
    <property type="evidence" value="ECO:0007669"/>
    <property type="project" value="InterPro"/>
</dbReference>
<proteinExistence type="predicted"/>
<protein>
    <recommendedName>
        <fullName evidence="7">Radical SAM core domain-containing protein</fullName>
    </recommendedName>
</protein>
<sequence>KEGLFYSETPRGVKCLICPNECTLKLDEVSDCRNRINKNGKLYTIAYGNPCAVHVDPIEKKPLYHFLPTTRAFSIATAGCNLACLNCQNWSISQVSPHDTRNYDLMPSKVVDECLGNHCQSIAYTYSEPITFFEYTIDTAIIARSKGIKNVLVSAGYINEEPLRYLCKYIDAANIDLKSFKESIYLKLNAGKLR</sequence>
<evidence type="ECO:0000256" key="6">
    <source>
        <dbReference type="ARBA" id="ARBA00023014"/>
    </source>
</evidence>
<feature type="non-terminal residue" evidence="8">
    <location>
        <position position="194"/>
    </location>
</feature>
<keyword evidence="4" id="KW-0479">Metal-binding</keyword>
<feature type="non-terminal residue" evidence="8">
    <location>
        <position position="1"/>
    </location>
</feature>
<evidence type="ECO:0000256" key="4">
    <source>
        <dbReference type="ARBA" id="ARBA00022723"/>
    </source>
</evidence>
<dbReference type="InterPro" id="IPR058240">
    <property type="entry name" value="rSAM_sf"/>
</dbReference>
<dbReference type="InterPro" id="IPR027596">
    <property type="entry name" value="AmmeMemoSam_rS"/>
</dbReference>
<dbReference type="GO" id="GO:0051539">
    <property type="term" value="F:4 iron, 4 sulfur cluster binding"/>
    <property type="evidence" value="ECO:0007669"/>
    <property type="project" value="UniProtKB-KW"/>
</dbReference>
<keyword evidence="2" id="KW-0004">4Fe-4S</keyword>
<reference evidence="8" key="1">
    <citation type="journal article" date="2014" name="Front. Microbiol.">
        <title>High frequency of phylogenetically diverse reductive dehalogenase-homologous genes in deep subseafloor sedimentary metagenomes.</title>
        <authorList>
            <person name="Kawai M."/>
            <person name="Futagami T."/>
            <person name="Toyoda A."/>
            <person name="Takaki Y."/>
            <person name="Nishi S."/>
            <person name="Hori S."/>
            <person name="Arai W."/>
            <person name="Tsubouchi T."/>
            <person name="Morono Y."/>
            <person name="Uchiyama I."/>
            <person name="Ito T."/>
            <person name="Fujiyama A."/>
            <person name="Inagaki F."/>
            <person name="Takami H."/>
        </authorList>
    </citation>
    <scope>NUCLEOTIDE SEQUENCE</scope>
    <source>
        <strain evidence="8">Expedition CK06-06</strain>
    </source>
</reference>
<comment type="caution">
    <text evidence="8">The sequence shown here is derived from an EMBL/GenBank/DDBJ whole genome shotgun (WGS) entry which is preliminary data.</text>
</comment>
<evidence type="ECO:0000256" key="1">
    <source>
        <dbReference type="ARBA" id="ARBA00001966"/>
    </source>
</evidence>
<gene>
    <name evidence="8" type="ORF">S12H4_57850</name>
</gene>
<evidence type="ECO:0000259" key="7">
    <source>
        <dbReference type="Pfam" id="PF04055"/>
    </source>
</evidence>
<keyword evidence="6" id="KW-0411">Iron-sulfur</keyword>
<evidence type="ECO:0000256" key="5">
    <source>
        <dbReference type="ARBA" id="ARBA00023004"/>
    </source>
</evidence>
<dbReference type="GO" id="GO:0046872">
    <property type="term" value="F:metal ion binding"/>
    <property type="evidence" value="ECO:0007669"/>
    <property type="project" value="UniProtKB-KW"/>
</dbReference>
<dbReference type="InterPro" id="IPR013785">
    <property type="entry name" value="Aldolase_TIM"/>
</dbReference>
<dbReference type="InterPro" id="IPR034457">
    <property type="entry name" value="Organic_radical-activating"/>
</dbReference>
<evidence type="ECO:0000256" key="3">
    <source>
        <dbReference type="ARBA" id="ARBA00022691"/>
    </source>
</evidence>
<evidence type="ECO:0000313" key="8">
    <source>
        <dbReference type="EMBL" id="GAJ24695.1"/>
    </source>
</evidence>
<dbReference type="PANTHER" id="PTHR30352:SF5">
    <property type="entry name" value="PYRUVATE FORMATE-LYASE 1-ACTIVATING ENZYME"/>
    <property type="match status" value="1"/>
</dbReference>
<evidence type="ECO:0000256" key="2">
    <source>
        <dbReference type="ARBA" id="ARBA00022485"/>
    </source>
</evidence>
<dbReference type="AlphaFoldDB" id="X1W321"/>
<dbReference type="SFLD" id="SFLDS00029">
    <property type="entry name" value="Radical_SAM"/>
    <property type="match status" value="1"/>
</dbReference>
<name>X1W321_9ZZZZ</name>
<dbReference type="Pfam" id="PF04055">
    <property type="entry name" value="Radical_SAM"/>
    <property type="match status" value="1"/>
</dbReference>
<dbReference type="PANTHER" id="PTHR30352">
    <property type="entry name" value="PYRUVATE FORMATE-LYASE-ACTIVATING ENZYME"/>
    <property type="match status" value="1"/>
</dbReference>
<dbReference type="InterPro" id="IPR007197">
    <property type="entry name" value="rSAM"/>
</dbReference>
<dbReference type="EMBL" id="BARW01037479">
    <property type="protein sequence ID" value="GAJ24695.1"/>
    <property type="molecule type" value="Genomic_DNA"/>
</dbReference>
<dbReference type="SUPFAM" id="SSF102114">
    <property type="entry name" value="Radical SAM enzymes"/>
    <property type="match status" value="1"/>
</dbReference>
<keyword evidence="5" id="KW-0408">Iron</keyword>
<feature type="domain" description="Radical SAM core" evidence="7">
    <location>
        <begin position="76"/>
        <end position="189"/>
    </location>
</feature>